<evidence type="ECO:0000256" key="5">
    <source>
        <dbReference type="ARBA" id="ARBA00022927"/>
    </source>
</evidence>
<dbReference type="EMBL" id="ABEU02000011">
    <property type="protein sequence ID" value="PNR45113.1"/>
    <property type="molecule type" value="Genomic_DNA"/>
</dbReference>
<dbReference type="SMART" id="SM00173">
    <property type="entry name" value="RAS"/>
    <property type="match status" value="1"/>
</dbReference>
<reference evidence="12 14" key="2">
    <citation type="journal article" date="2018" name="Plant J.">
        <title>The Physcomitrella patens chromosome-scale assembly reveals moss genome structure and evolution.</title>
        <authorList>
            <person name="Lang D."/>
            <person name="Ullrich K.K."/>
            <person name="Murat F."/>
            <person name="Fuchs J."/>
            <person name="Jenkins J."/>
            <person name="Haas F.B."/>
            <person name="Piednoel M."/>
            <person name="Gundlach H."/>
            <person name="Van Bel M."/>
            <person name="Meyberg R."/>
            <person name="Vives C."/>
            <person name="Morata J."/>
            <person name="Symeonidi A."/>
            <person name="Hiss M."/>
            <person name="Muchero W."/>
            <person name="Kamisugi Y."/>
            <person name="Saleh O."/>
            <person name="Blanc G."/>
            <person name="Decker E.L."/>
            <person name="van Gessel N."/>
            <person name="Grimwood J."/>
            <person name="Hayes R.D."/>
            <person name="Graham S.W."/>
            <person name="Gunter L.E."/>
            <person name="McDaniel S.F."/>
            <person name="Hoernstein S.N.W."/>
            <person name="Larsson A."/>
            <person name="Li F.W."/>
            <person name="Perroud P.F."/>
            <person name="Phillips J."/>
            <person name="Ranjan P."/>
            <person name="Rokshar D.S."/>
            <person name="Rothfels C.J."/>
            <person name="Schneider L."/>
            <person name="Shu S."/>
            <person name="Stevenson D.W."/>
            <person name="Thummler F."/>
            <person name="Tillich M."/>
            <person name="Villarreal Aguilar J.C."/>
            <person name="Widiez T."/>
            <person name="Wong G.K."/>
            <person name="Wymore A."/>
            <person name="Zhang Y."/>
            <person name="Zimmer A.D."/>
            <person name="Quatrano R.S."/>
            <person name="Mayer K.F.X."/>
            <person name="Goodstein D."/>
            <person name="Casacuberta J.M."/>
            <person name="Vandepoele K."/>
            <person name="Reski R."/>
            <person name="Cuming A.C."/>
            <person name="Tuskan G.A."/>
            <person name="Maumus F."/>
            <person name="Salse J."/>
            <person name="Schmutz J."/>
            <person name="Rensing S.A."/>
        </authorList>
    </citation>
    <scope>NUCLEOTIDE SEQUENCE [LARGE SCALE GENOMIC DNA]</scope>
    <source>
        <strain evidence="13 14">cv. Gransden 2004</strain>
    </source>
</reference>
<keyword evidence="4" id="KW-0547">Nucleotide-binding</keyword>
<keyword evidence="6" id="KW-0342">GTP-binding</keyword>
<dbReference type="InterPro" id="IPR005225">
    <property type="entry name" value="Small_GTP-bd"/>
</dbReference>
<keyword evidence="5" id="KW-0653">Protein transport</keyword>
<dbReference type="Gramene" id="Pp3c11_11020V3.3">
    <property type="protein sequence ID" value="PAC:32957338.CDS.1"/>
    <property type="gene ID" value="Pp3c11_11020"/>
</dbReference>
<dbReference type="Gene3D" id="3.40.50.300">
    <property type="entry name" value="P-loop containing nucleotide triphosphate hydrolases"/>
    <property type="match status" value="1"/>
</dbReference>
<dbReference type="EnsemblPlants" id="Pp3c11_11020V3.4">
    <property type="protein sequence ID" value="PAC:32957339.CDS.1"/>
    <property type="gene ID" value="Pp3c11_11020"/>
</dbReference>
<dbReference type="GO" id="GO:0012505">
    <property type="term" value="C:endomembrane system"/>
    <property type="evidence" value="ECO:0000318"/>
    <property type="project" value="GO_Central"/>
</dbReference>
<keyword evidence="14" id="KW-1185">Reference proteome</keyword>
<dbReference type="RefSeq" id="XP_024388014.1">
    <property type="nucleotide sequence ID" value="XM_024532246.2"/>
</dbReference>
<dbReference type="SMART" id="SM00175">
    <property type="entry name" value="RAB"/>
    <property type="match status" value="1"/>
</dbReference>
<evidence type="ECO:0000313" key="12">
    <source>
        <dbReference type="EMBL" id="PNR45113.1"/>
    </source>
</evidence>
<evidence type="ECO:0000256" key="8">
    <source>
        <dbReference type="ARBA" id="ARBA00023288"/>
    </source>
</evidence>
<dbReference type="GO" id="GO:0003924">
    <property type="term" value="F:GTPase activity"/>
    <property type="evidence" value="ECO:0000318"/>
    <property type="project" value="GO_Central"/>
</dbReference>
<comment type="similarity">
    <text evidence="1">Belongs to the small GTPase superfamily. Rab family.</text>
</comment>
<protein>
    <recommendedName>
        <fullName evidence="2">Ras-related protein Rab-21</fullName>
    </recommendedName>
</protein>
<reference evidence="13" key="3">
    <citation type="submission" date="2020-12" db="UniProtKB">
        <authorList>
            <consortium name="EnsemblPlants"/>
        </authorList>
    </citation>
    <scope>IDENTIFICATION</scope>
</reference>
<feature type="region of interest" description="Disordered" evidence="11">
    <location>
        <begin position="176"/>
        <end position="208"/>
    </location>
</feature>
<evidence type="ECO:0000256" key="6">
    <source>
        <dbReference type="ARBA" id="ARBA00023134"/>
    </source>
</evidence>
<dbReference type="PRINTS" id="PR00449">
    <property type="entry name" value="RASTRNSFRMNG"/>
</dbReference>
<keyword evidence="3" id="KW-0813">Transport</keyword>
<dbReference type="EnsemblPlants" id="Pp3c11_11020V3.3">
    <property type="protein sequence ID" value="PAC:32957338.CDS.1"/>
    <property type="gene ID" value="Pp3c11_11020"/>
</dbReference>
<evidence type="ECO:0000256" key="11">
    <source>
        <dbReference type="SAM" id="MobiDB-lite"/>
    </source>
</evidence>
<evidence type="ECO:0000256" key="2">
    <source>
        <dbReference type="ARBA" id="ARBA00014900"/>
    </source>
</evidence>
<dbReference type="PANTHER" id="PTHR47978">
    <property type="match status" value="1"/>
</dbReference>
<proteinExistence type="inferred from homology"/>
<reference evidence="12 14" key="1">
    <citation type="journal article" date="2008" name="Science">
        <title>The Physcomitrella genome reveals evolutionary insights into the conquest of land by plants.</title>
        <authorList>
            <person name="Rensing S."/>
            <person name="Lang D."/>
            <person name="Zimmer A."/>
            <person name="Terry A."/>
            <person name="Salamov A."/>
            <person name="Shapiro H."/>
            <person name="Nishiyama T."/>
            <person name="Perroud P.-F."/>
            <person name="Lindquist E."/>
            <person name="Kamisugi Y."/>
            <person name="Tanahashi T."/>
            <person name="Sakakibara K."/>
            <person name="Fujita T."/>
            <person name="Oishi K."/>
            <person name="Shin-I T."/>
            <person name="Kuroki Y."/>
            <person name="Toyoda A."/>
            <person name="Suzuki Y."/>
            <person name="Hashimoto A."/>
            <person name="Yamaguchi K."/>
            <person name="Sugano A."/>
            <person name="Kohara Y."/>
            <person name="Fujiyama A."/>
            <person name="Anterola A."/>
            <person name="Aoki S."/>
            <person name="Ashton N."/>
            <person name="Barbazuk W.B."/>
            <person name="Barker E."/>
            <person name="Bennetzen J."/>
            <person name="Bezanilla M."/>
            <person name="Blankenship R."/>
            <person name="Cho S.H."/>
            <person name="Dutcher S."/>
            <person name="Estelle M."/>
            <person name="Fawcett J.A."/>
            <person name="Gundlach H."/>
            <person name="Hanada K."/>
            <person name="Heyl A."/>
            <person name="Hicks K.A."/>
            <person name="Hugh J."/>
            <person name="Lohr M."/>
            <person name="Mayer K."/>
            <person name="Melkozernov A."/>
            <person name="Murata T."/>
            <person name="Nelson D."/>
            <person name="Pils B."/>
            <person name="Prigge M."/>
            <person name="Reiss B."/>
            <person name="Renner T."/>
            <person name="Rombauts S."/>
            <person name="Rushton P."/>
            <person name="Sanderfoot A."/>
            <person name="Schween G."/>
            <person name="Shiu S.-H."/>
            <person name="Stueber K."/>
            <person name="Theodoulou F.L."/>
            <person name="Tu H."/>
            <person name="Van de Peer Y."/>
            <person name="Verrier P.J."/>
            <person name="Waters E."/>
            <person name="Wood A."/>
            <person name="Yang L."/>
            <person name="Cove D."/>
            <person name="Cuming A."/>
            <person name="Hasebe M."/>
            <person name="Lucas S."/>
            <person name="Mishler D.B."/>
            <person name="Reski R."/>
            <person name="Grigoriev I."/>
            <person name="Quatrano R.S."/>
            <person name="Boore J.L."/>
        </authorList>
    </citation>
    <scope>NUCLEOTIDE SEQUENCE [LARGE SCALE GENOMIC DNA]</scope>
    <source>
        <strain evidence="13 14">cv. Gransden 2004</strain>
    </source>
</reference>
<dbReference type="HOGENOM" id="CLU_041217_10_2_1"/>
<dbReference type="GO" id="GO:0006886">
    <property type="term" value="P:intracellular protein transport"/>
    <property type="evidence" value="ECO:0000318"/>
    <property type="project" value="GO_Central"/>
</dbReference>
<dbReference type="Gramene" id="Pp3c11_11020V3.4">
    <property type="protein sequence ID" value="PAC:32957339.CDS.1"/>
    <property type="gene ID" value="Pp3c11_11020"/>
</dbReference>
<sequence length="208" mass="22985">MRFGTPLQIKLVILGDGRVGKTSLALRYVHNVFSEKQMATIQASFLTKRLTVDGQVVSLCIWDTAGQERFHALGPIYYRDADAALLVYDLLDKDSFDRVQSWVRELKKMASKNIVLSIAGNKSDMAKSLHGNMQDAEMYAESIGATHFVTSAKLNAGIEETFMDIARRVMQQRAAEGIDNPASGPRRKSVVIADKETANTPPTSRCCS</sequence>
<dbReference type="SMART" id="SM00174">
    <property type="entry name" value="RHO"/>
    <property type="match status" value="1"/>
</dbReference>
<evidence type="ECO:0000256" key="7">
    <source>
        <dbReference type="ARBA" id="ARBA00023136"/>
    </source>
</evidence>
<feature type="compositionally biased region" description="Polar residues" evidence="11">
    <location>
        <begin position="198"/>
        <end position="208"/>
    </location>
</feature>
<keyword evidence="7" id="KW-0472">Membrane</keyword>
<organism evidence="12">
    <name type="scientific">Physcomitrium patens</name>
    <name type="common">Spreading-leaved earth moss</name>
    <name type="synonym">Physcomitrella patens</name>
    <dbReference type="NCBI Taxonomy" id="3218"/>
    <lineage>
        <taxon>Eukaryota</taxon>
        <taxon>Viridiplantae</taxon>
        <taxon>Streptophyta</taxon>
        <taxon>Embryophyta</taxon>
        <taxon>Bryophyta</taxon>
        <taxon>Bryophytina</taxon>
        <taxon>Bryopsida</taxon>
        <taxon>Funariidae</taxon>
        <taxon>Funariales</taxon>
        <taxon>Funariaceae</taxon>
        <taxon>Physcomitrium</taxon>
    </lineage>
</organism>
<dbReference type="PaxDb" id="3218-PP1S61_263V6.1"/>
<evidence type="ECO:0000256" key="3">
    <source>
        <dbReference type="ARBA" id="ARBA00022448"/>
    </source>
</evidence>
<accession>A9SB16</accession>
<dbReference type="SUPFAM" id="SSF52540">
    <property type="entry name" value="P-loop containing nucleoside triphosphate hydrolases"/>
    <property type="match status" value="1"/>
</dbReference>
<dbReference type="Gramene" id="Pp3c11_11020V3.2">
    <property type="protein sequence ID" value="PAC:32957337.CDS.1"/>
    <property type="gene ID" value="Pp3c11_11020"/>
</dbReference>
<dbReference type="SMART" id="SM00176">
    <property type="entry name" value="RAN"/>
    <property type="match status" value="1"/>
</dbReference>
<dbReference type="GeneID" id="112288244"/>
<dbReference type="FunFam" id="3.40.50.300:FF:000550">
    <property type="entry name" value="ras-related protein Rab-21"/>
    <property type="match status" value="1"/>
</dbReference>
<evidence type="ECO:0000256" key="9">
    <source>
        <dbReference type="ARBA" id="ARBA00023289"/>
    </source>
</evidence>
<keyword evidence="8" id="KW-0449">Lipoprotein</keyword>
<dbReference type="Pfam" id="PF00071">
    <property type="entry name" value="Ras"/>
    <property type="match status" value="1"/>
</dbReference>
<dbReference type="InterPro" id="IPR027417">
    <property type="entry name" value="P-loop_NTPase"/>
</dbReference>
<dbReference type="Proteomes" id="UP000006727">
    <property type="component" value="Chromosome 11"/>
</dbReference>
<dbReference type="EnsemblPlants" id="Pp3c11_11020V3.1">
    <property type="protein sequence ID" value="PAC:32957336.CDS.1"/>
    <property type="gene ID" value="Pp3c11_11020"/>
</dbReference>
<dbReference type="GO" id="GO:0005769">
    <property type="term" value="C:early endosome"/>
    <property type="evidence" value="ECO:0000318"/>
    <property type="project" value="GO_Central"/>
</dbReference>
<evidence type="ECO:0000256" key="10">
    <source>
        <dbReference type="ARBA" id="ARBA00037868"/>
    </source>
</evidence>
<dbReference type="InterPro" id="IPR001806">
    <property type="entry name" value="Small_GTPase"/>
</dbReference>
<dbReference type="PROSITE" id="PS51421">
    <property type="entry name" value="RAS"/>
    <property type="match status" value="1"/>
</dbReference>
<comment type="subcellular location">
    <subcellularLocation>
        <location evidence="10">Endomembrane system</location>
        <topology evidence="10">Lipid-anchor</topology>
    </subcellularLocation>
</comment>
<evidence type="ECO:0000256" key="4">
    <source>
        <dbReference type="ARBA" id="ARBA00022741"/>
    </source>
</evidence>
<dbReference type="EnsemblPlants" id="Pp3c11_11020V3.2">
    <property type="protein sequence ID" value="PAC:32957337.CDS.1"/>
    <property type="gene ID" value="Pp3c11_11020"/>
</dbReference>
<dbReference type="RefSeq" id="XP_024388015.1">
    <property type="nucleotide sequence ID" value="XM_024532247.2"/>
</dbReference>
<keyword evidence="9" id="KW-0636">Prenylation</keyword>
<dbReference type="OrthoDB" id="63533at2759"/>
<name>A9SB16_PHYPA</name>
<dbReference type="Gramene" id="Pp3c11_11020V3.1">
    <property type="protein sequence ID" value="PAC:32957336.CDS.1"/>
    <property type="gene ID" value="Pp3c11_11020"/>
</dbReference>
<evidence type="ECO:0000256" key="1">
    <source>
        <dbReference type="ARBA" id="ARBA00006270"/>
    </source>
</evidence>
<gene>
    <name evidence="13" type="primary">LOC112288244</name>
    <name evidence="12" type="ORF">PHYPA_014884</name>
</gene>
<dbReference type="AlphaFoldDB" id="A9SB16"/>
<dbReference type="PROSITE" id="PS51419">
    <property type="entry name" value="RAB"/>
    <property type="match status" value="1"/>
</dbReference>
<evidence type="ECO:0000313" key="13">
    <source>
        <dbReference type="EnsemblPlants" id="PAC:32957336.CDS.1"/>
    </source>
</evidence>
<dbReference type="NCBIfam" id="TIGR00231">
    <property type="entry name" value="small_GTP"/>
    <property type="match status" value="1"/>
</dbReference>
<dbReference type="GO" id="GO:0005525">
    <property type="term" value="F:GTP binding"/>
    <property type="evidence" value="ECO:0007669"/>
    <property type="project" value="UniProtKB-KW"/>
</dbReference>
<dbReference type="STRING" id="3218.A9SB16"/>
<dbReference type="eggNOG" id="KOG0088">
    <property type="taxonomic scope" value="Eukaryota"/>
</dbReference>
<evidence type="ECO:0000313" key="14">
    <source>
        <dbReference type="Proteomes" id="UP000006727"/>
    </source>
</evidence>
<dbReference type="KEGG" id="ppp:112288244"/>